<dbReference type="Pfam" id="PF01476">
    <property type="entry name" value="LysM"/>
    <property type="match status" value="1"/>
</dbReference>
<dbReference type="Proteomes" id="UP000006545">
    <property type="component" value="Chromosome"/>
</dbReference>
<evidence type="ECO:0000259" key="2">
    <source>
        <dbReference type="PROSITE" id="PS51782"/>
    </source>
</evidence>
<proteinExistence type="predicted"/>
<gene>
    <name evidence="3" type="ordered locus">Poras_0189</name>
</gene>
<dbReference type="EMBL" id="CP002689">
    <property type="protein sequence ID" value="AEE12143.1"/>
    <property type="molecule type" value="Genomic_DNA"/>
</dbReference>
<dbReference type="PANTHER" id="PTHR21666">
    <property type="entry name" value="PEPTIDASE-RELATED"/>
    <property type="match status" value="1"/>
</dbReference>
<dbReference type="AlphaFoldDB" id="F4KLN6"/>
<dbReference type="eggNOG" id="COG0739">
    <property type="taxonomic scope" value="Bacteria"/>
</dbReference>
<dbReference type="InterPro" id="IPR016047">
    <property type="entry name" value="M23ase_b-sheet_dom"/>
</dbReference>
<organism evidence="3 4">
    <name type="scientific">Porphyromonas asaccharolytica (strain ATCC 25260 / DSM 20707 / BCRC 10618 / CCUG 7834 / JCM 6326 / LMG 13178 / VPI 4198 / B440)</name>
    <name type="common">Bacteroides asaccharolyticus</name>
    <dbReference type="NCBI Taxonomy" id="879243"/>
    <lineage>
        <taxon>Bacteria</taxon>
        <taxon>Pseudomonadati</taxon>
        <taxon>Bacteroidota</taxon>
        <taxon>Bacteroidia</taxon>
        <taxon>Bacteroidales</taxon>
        <taxon>Porphyromonadaceae</taxon>
        <taxon>Porphyromonas</taxon>
    </lineage>
</organism>
<dbReference type="CDD" id="cd00118">
    <property type="entry name" value="LysM"/>
    <property type="match status" value="1"/>
</dbReference>
<accession>F4KLN6</accession>
<keyword evidence="1" id="KW-0732">Signal</keyword>
<dbReference type="InterPro" id="IPR018392">
    <property type="entry name" value="LysM"/>
</dbReference>
<feature type="chain" id="PRO_5003311737" evidence="1">
    <location>
        <begin position="24"/>
        <end position="348"/>
    </location>
</feature>
<dbReference type="SMART" id="SM00257">
    <property type="entry name" value="LysM"/>
    <property type="match status" value="1"/>
</dbReference>
<name>F4KLN6_PORAD</name>
<dbReference type="Gene3D" id="3.10.350.10">
    <property type="entry name" value="LysM domain"/>
    <property type="match status" value="1"/>
</dbReference>
<dbReference type="PANTHER" id="PTHR21666:SF270">
    <property type="entry name" value="MUREIN HYDROLASE ACTIVATOR ENVC"/>
    <property type="match status" value="1"/>
</dbReference>
<evidence type="ECO:0000313" key="4">
    <source>
        <dbReference type="Proteomes" id="UP000006545"/>
    </source>
</evidence>
<keyword evidence="4" id="KW-1185">Reference proteome</keyword>
<dbReference type="GO" id="GO:0004222">
    <property type="term" value="F:metalloendopeptidase activity"/>
    <property type="evidence" value="ECO:0007669"/>
    <property type="project" value="TreeGrafter"/>
</dbReference>
<protein>
    <submittedName>
        <fullName evidence="3">Peptidase M23</fullName>
    </submittedName>
</protein>
<dbReference type="InterPro" id="IPR011055">
    <property type="entry name" value="Dup_hybrid_motif"/>
</dbReference>
<dbReference type="SUPFAM" id="SSF54106">
    <property type="entry name" value="LysM domain"/>
    <property type="match status" value="1"/>
</dbReference>
<dbReference type="HOGENOM" id="CLU_054747_1_0_10"/>
<sequence>MTSKRTSFVAFVGLIFVACVQLAAAPSPQQKTTRPPLKLVSPTRIVASPDSLVTRNWLADGYTIVTAKDAETRISSAEMERALEREALEYPAIDLYGEDSWTDWVNPFAGKSSPRIPATYNIDCSGFVMPLAGTMRVTSNYGYRARYRREHKGIDLALRTGDDVRAAFDGKVRIRGYERGGYGNYIVIRHPNGLETVYGHMSRCIAKEGQIVKAGEVIGKGGSTGRSTGPHLHFETRFLGIDINPSKIIDFGVGAPQSDYYTFVAPRGYKTYAYEEGNTQSKAGDTKYKAKAKKNRPSVSHTPRIYRVKKGDTLSKIAKKTGVSVRHLCKANNMSSRATLRPGQALKY</sequence>
<dbReference type="Gene3D" id="2.70.70.10">
    <property type="entry name" value="Glucose Permease (Domain IIA)"/>
    <property type="match status" value="1"/>
</dbReference>
<dbReference type="PROSITE" id="PS51782">
    <property type="entry name" value="LYSM"/>
    <property type="match status" value="1"/>
</dbReference>
<feature type="signal peptide" evidence="1">
    <location>
        <begin position="1"/>
        <end position="23"/>
    </location>
</feature>
<dbReference type="SUPFAM" id="SSF51261">
    <property type="entry name" value="Duplicated hybrid motif"/>
    <property type="match status" value="1"/>
</dbReference>
<dbReference type="KEGG" id="pah:Poras_0189"/>
<evidence type="ECO:0000313" key="3">
    <source>
        <dbReference type="EMBL" id="AEE12143.1"/>
    </source>
</evidence>
<dbReference type="Pfam" id="PF01551">
    <property type="entry name" value="Peptidase_M23"/>
    <property type="match status" value="1"/>
</dbReference>
<dbReference type="STRING" id="879243.Poras_0189"/>
<dbReference type="CDD" id="cd12797">
    <property type="entry name" value="M23_peptidase"/>
    <property type="match status" value="1"/>
</dbReference>
<dbReference type="InterPro" id="IPR050570">
    <property type="entry name" value="Cell_wall_metabolism_enzyme"/>
</dbReference>
<dbReference type="PROSITE" id="PS51257">
    <property type="entry name" value="PROKAR_LIPOPROTEIN"/>
    <property type="match status" value="1"/>
</dbReference>
<evidence type="ECO:0000256" key="1">
    <source>
        <dbReference type="SAM" id="SignalP"/>
    </source>
</evidence>
<reference evidence="4" key="1">
    <citation type="submission" date="2011-04" db="EMBL/GenBank/DDBJ databases">
        <title>The complete genome of Porphyromonas asaccharolytica DSM 20707.</title>
        <authorList>
            <person name="Lucas S."/>
            <person name="Han J."/>
            <person name="Lapidus A."/>
            <person name="Bruce D."/>
            <person name="Goodwin L."/>
            <person name="Pitluck S."/>
            <person name="Peters L."/>
            <person name="Kyrpides N."/>
            <person name="Mavromatis K."/>
            <person name="Ivanova N."/>
            <person name="Ovchinnikova G."/>
            <person name="Pagani I."/>
            <person name="Lu M."/>
            <person name="Detter J.C."/>
            <person name="Tapia R."/>
            <person name="Han C."/>
            <person name="Land M."/>
            <person name="Hauser L."/>
            <person name="Markowitz V."/>
            <person name="Cheng J.-F."/>
            <person name="Hugenholtz P."/>
            <person name="Woyke T."/>
            <person name="Wu D."/>
            <person name="Gronow S."/>
            <person name="Wellnitz S."/>
            <person name="Brambilla E."/>
            <person name="Klenk H.-P."/>
            <person name="Eisen J.A."/>
        </authorList>
    </citation>
    <scope>NUCLEOTIDE SEQUENCE [LARGE SCALE GENOMIC DNA]</scope>
    <source>
        <strain evidence="4">ATCC 25260 / DSM 20707 / VPI 4198</strain>
    </source>
</reference>
<feature type="domain" description="LysM" evidence="2">
    <location>
        <begin position="304"/>
        <end position="348"/>
    </location>
</feature>
<dbReference type="InterPro" id="IPR036779">
    <property type="entry name" value="LysM_dom_sf"/>
</dbReference>
<dbReference type="RefSeq" id="WP_013759831.1">
    <property type="nucleotide sequence ID" value="NC_015501.1"/>
</dbReference>